<evidence type="ECO:0000256" key="4">
    <source>
        <dbReference type="ARBA" id="ARBA00022989"/>
    </source>
</evidence>
<dbReference type="Pfam" id="PF02706">
    <property type="entry name" value="Wzz"/>
    <property type="match status" value="1"/>
</dbReference>
<comment type="subcellular location">
    <subcellularLocation>
        <location evidence="1">Cell membrane</location>
        <topology evidence="1">Multi-pass membrane protein</topology>
    </subcellularLocation>
</comment>
<evidence type="ECO:0000256" key="6">
    <source>
        <dbReference type="SAM" id="Coils"/>
    </source>
</evidence>
<evidence type="ECO:0000256" key="3">
    <source>
        <dbReference type="ARBA" id="ARBA00022692"/>
    </source>
</evidence>
<evidence type="ECO:0000256" key="7">
    <source>
        <dbReference type="SAM" id="Phobius"/>
    </source>
</evidence>
<evidence type="ECO:0000256" key="1">
    <source>
        <dbReference type="ARBA" id="ARBA00004651"/>
    </source>
</evidence>
<keyword evidence="6" id="KW-0175">Coiled coil</keyword>
<keyword evidence="4 7" id="KW-1133">Transmembrane helix</keyword>
<keyword evidence="10" id="KW-1185">Reference proteome</keyword>
<feature type="coiled-coil region" evidence="6">
    <location>
        <begin position="181"/>
        <end position="250"/>
    </location>
</feature>
<sequence>MSAALSSTQPIDGGPDQGASLRVGATLLAHWRLLIVGPIAAGALALGVTYLMDPIYTAKTTFLPPQQQQGAAAAALQSLGALASLAGGSGAVKTPGDQYVAFMQSVTVEDRIVDKFKLMEPAKAKYRFEARNFLRKSARIELGKKDGLISVEVDSKDPQLAADIANQYVEELRHMTAGLSLTEAQQRRAFFEDQLKQSKEQLTRAQQDLQTVGFNPGALKTEPRAAADNYARVKAELTAAEVRLQSLRRSLTDKAPEVQQQSAVIGALRSELNRLEGSSSTNGTDYIGKYREFKYQESLFELFSKQYELARLDESREGFLIQVIDPALKPEYKSKPKRAQIALVTAFATGLALCAFLLLRQSRRLKPLPAAGV</sequence>
<dbReference type="EMBL" id="JACHXO010000004">
    <property type="protein sequence ID" value="MBB3195157.1"/>
    <property type="molecule type" value="Genomic_DNA"/>
</dbReference>
<dbReference type="PANTHER" id="PTHR32309:SF13">
    <property type="entry name" value="FERRIC ENTEROBACTIN TRANSPORT PROTEIN FEPE"/>
    <property type="match status" value="1"/>
</dbReference>
<evidence type="ECO:0000313" key="9">
    <source>
        <dbReference type="EMBL" id="MBB3195157.1"/>
    </source>
</evidence>
<dbReference type="InterPro" id="IPR003856">
    <property type="entry name" value="LPS_length_determ_N"/>
</dbReference>
<evidence type="ECO:0000313" key="10">
    <source>
        <dbReference type="Proteomes" id="UP000574369"/>
    </source>
</evidence>
<dbReference type="RefSeq" id="WP_088451497.1">
    <property type="nucleotide sequence ID" value="NZ_JACHXO010000004.1"/>
</dbReference>
<gene>
    <name evidence="9" type="ORF">FHS28_002560</name>
</gene>
<reference evidence="9 10" key="1">
    <citation type="submission" date="2020-08" db="EMBL/GenBank/DDBJ databases">
        <title>Genomic Encyclopedia of Type Strains, Phase III (KMG-III): the genomes of soil and plant-associated and newly described type strains.</title>
        <authorList>
            <person name="Whitman W."/>
        </authorList>
    </citation>
    <scope>NUCLEOTIDE SEQUENCE [LARGE SCALE GENOMIC DNA]</scope>
    <source>
        <strain evidence="9 10">CECT 7247</strain>
    </source>
</reference>
<dbReference type="Proteomes" id="UP000574369">
    <property type="component" value="Unassembled WGS sequence"/>
</dbReference>
<feature type="transmembrane region" description="Helical" evidence="7">
    <location>
        <begin position="31"/>
        <end position="52"/>
    </location>
</feature>
<comment type="caution">
    <text evidence="9">The sequence shown here is derived from an EMBL/GenBank/DDBJ whole genome shotgun (WGS) entry which is preliminary data.</text>
</comment>
<accession>A0ABR6GSS4</accession>
<keyword evidence="5 7" id="KW-0472">Membrane</keyword>
<organism evidence="9 10">
    <name type="scientific">Roseateles terrae</name>
    <dbReference type="NCBI Taxonomy" id="431060"/>
    <lineage>
        <taxon>Bacteria</taxon>
        <taxon>Pseudomonadati</taxon>
        <taxon>Pseudomonadota</taxon>
        <taxon>Betaproteobacteria</taxon>
        <taxon>Burkholderiales</taxon>
        <taxon>Sphaerotilaceae</taxon>
        <taxon>Roseateles</taxon>
    </lineage>
</organism>
<evidence type="ECO:0000256" key="2">
    <source>
        <dbReference type="ARBA" id="ARBA00022475"/>
    </source>
</evidence>
<keyword evidence="2" id="KW-1003">Cell membrane</keyword>
<feature type="transmembrane region" description="Helical" evidence="7">
    <location>
        <begin position="339"/>
        <end position="359"/>
    </location>
</feature>
<evidence type="ECO:0000259" key="8">
    <source>
        <dbReference type="Pfam" id="PF02706"/>
    </source>
</evidence>
<proteinExistence type="predicted"/>
<dbReference type="InterPro" id="IPR050445">
    <property type="entry name" value="Bact_polysacc_biosynth/exp"/>
</dbReference>
<keyword evidence="3 7" id="KW-0812">Transmembrane</keyword>
<evidence type="ECO:0000256" key="5">
    <source>
        <dbReference type="ARBA" id="ARBA00023136"/>
    </source>
</evidence>
<protein>
    <submittedName>
        <fullName evidence="9">Uncharacterized protein involved in exopolysaccharide biosynthesis</fullName>
    </submittedName>
</protein>
<name>A0ABR6GSS4_9BURK</name>
<feature type="domain" description="Polysaccharide chain length determinant N-terminal" evidence="8">
    <location>
        <begin position="26"/>
        <end position="111"/>
    </location>
</feature>
<dbReference type="PANTHER" id="PTHR32309">
    <property type="entry name" value="TYROSINE-PROTEIN KINASE"/>
    <property type="match status" value="1"/>
</dbReference>